<protein>
    <submittedName>
        <fullName evidence="1">Uncharacterized protein</fullName>
    </submittedName>
</protein>
<comment type="caution">
    <text evidence="1">The sequence shown here is derived from an EMBL/GenBank/DDBJ whole genome shotgun (WGS) entry which is preliminary data.</text>
</comment>
<dbReference type="EMBL" id="JAEIOT010000013">
    <property type="protein sequence ID" value="MBI9001358.1"/>
    <property type="molecule type" value="Genomic_DNA"/>
</dbReference>
<evidence type="ECO:0000313" key="2">
    <source>
        <dbReference type="Proteomes" id="UP000625574"/>
    </source>
</evidence>
<dbReference type="Proteomes" id="UP000625574">
    <property type="component" value="Unassembled WGS sequence"/>
</dbReference>
<evidence type="ECO:0000313" key="1">
    <source>
        <dbReference type="EMBL" id="MBI9001358.1"/>
    </source>
</evidence>
<reference evidence="1 2" key="1">
    <citation type="submission" date="2020-12" db="EMBL/GenBank/DDBJ databases">
        <title>Genome public.</title>
        <authorList>
            <person name="Sun Q."/>
        </authorList>
    </citation>
    <scope>NUCLEOTIDE SEQUENCE [LARGE SCALE GENOMIC DNA]</scope>
    <source>
        <strain evidence="1 2">CCM 8864</strain>
    </source>
</reference>
<accession>A0ABS0VX75</accession>
<dbReference type="RefSeq" id="WP_198736828.1">
    <property type="nucleotide sequence ID" value="NZ_JAEIOT010000013.1"/>
</dbReference>
<sequence>MTEKDRKKLPEKTCLRVSPTDSGRVEEVDFNYKSDWVGRARFYEDSTTQSTSLSDLAGLDEEKWQIVGVDLHAAGCRTHSSDSVYLHVVDLEAARKEGRAPLEPNVDGKIPVVSVLCHDLTLQDIFNNVVDAEFSLRINVLADAELELTGYADRPNQD</sequence>
<gene>
    <name evidence="1" type="ORF">JDV76_10325</name>
</gene>
<name>A0ABS0VX75_9CORY</name>
<proteinExistence type="predicted"/>
<keyword evidence="2" id="KW-1185">Reference proteome</keyword>
<organism evidence="1 2">
    <name type="scientific">Corynebacterium marambiense</name>
    <dbReference type="NCBI Taxonomy" id="2765364"/>
    <lineage>
        <taxon>Bacteria</taxon>
        <taxon>Bacillati</taxon>
        <taxon>Actinomycetota</taxon>
        <taxon>Actinomycetes</taxon>
        <taxon>Mycobacteriales</taxon>
        <taxon>Corynebacteriaceae</taxon>
        <taxon>Corynebacterium</taxon>
    </lineage>
</organism>